<dbReference type="AlphaFoldDB" id="A0A4U0X3A4"/>
<evidence type="ECO:0000313" key="3">
    <source>
        <dbReference type="EMBL" id="TKA70157.1"/>
    </source>
</evidence>
<dbReference type="STRING" id="331657.A0A4U0X3A4"/>
<dbReference type="InterPro" id="IPR036397">
    <property type="entry name" value="RNaseH_sf"/>
</dbReference>
<dbReference type="InterPro" id="IPR038717">
    <property type="entry name" value="Tc1-like_DDE_dom"/>
</dbReference>
<accession>A0A4U0X3A4</accession>
<name>A0A4U0X3A4_9PEZI</name>
<feature type="domain" description="Transposase Tc1-like" evidence="1">
    <location>
        <begin position="79"/>
        <end position="145"/>
    </location>
</feature>
<sequence>MALYGIDINTLPSHELTPAARGYILGKISEGRKPRELARSIGVPQSTISDTIQKSTIRTNQTSQHRVGRPRSYSDREERRIVIAARKYPTIRYANIKQEANVEISNETIRGILKKHYIFHWISKKRPFLTKQTAKVRLDWARARVSWTEEQWKNIMWSDECSVERGSGKKPVWIWGTPSQKWEKDFITEHRTGKEISVMHNGYSAGSYVEVLEDQLPEYYKPGMKFMQDNARIHTAKATKEFLEEHGVETIEWPPYSPDMNPIEHAWIHLKRLVYHVCPDIEYGPKNQTVREDLEYALQEAWLHISDELFDSLGRISAKERKAIVEKYARYKLSEPLDVPLPPPLESPIKALSGPVDAFLCEEEECSFISINRSVIGQHCNQAHDWKWKKEDSEHWKKVKAQTFFTGRFRRYFVVHAAEDHSIAVALGQGDKDSAAAIKREWSEARAKRKKELEIADEKVAKTDRTGWFNRTCWPEHLAQRNTKRLAHASRPPDRDERLLQQAMKVVDLAMEKSVAGLSTLAVETRRWLRSAKREEIDVRPMARLQNPESQNR</sequence>
<dbReference type="InterPro" id="IPR012337">
    <property type="entry name" value="RNaseH-like_sf"/>
</dbReference>
<gene>
    <name evidence="3" type="ORF">B0A49_13150</name>
</gene>
<organism evidence="3 4">
    <name type="scientific">Cryomyces minteri</name>
    <dbReference type="NCBI Taxonomy" id="331657"/>
    <lineage>
        <taxon>Eukaryota</taxon>
        <taxon>Fungi</taxon>
        <taxon>Dikarya</taxon>
        <taxon>Ascomycota</taxon>
        <taxon>Pezizomycotina</taxon>
        <taxon>Dothideomycetes</taxon>
        <taxon>Dothideomycetes incertae sedis</taxon>
        <taxon>Cryomyces</taxon>
    </lineage>
</organism>
<dbReference type="GO" id="GO:0006313">
    <property type="term" value="P:DNA transposition"/>
    <property type="evidence" value="ECO:0007669"/>
    <property type="project" value="InterPro"/>
</dbReference>
<dbReference type="InterPro" id="IPR052338">
    <property type="entry name" value="Transposase_5"/>
</dbReference>
<evidence type="ECO:0000313" key="4">
    <source>
        <dbReference type="Proteomes" id="UP000308768"/>
    </source>
</evidence>
<dbReference type="Gene3D" id="3.30.420.10">
    <property type="entry name" value="Ribonuclease H-like superfamily/Ribonuclease H"/>
    <property type="match status" value="1"/>
</dbReference>
<dbReference type="PANTHER" id="PTHR23022">
    <property type="entry name" value="TRANSPOSABLE ELEMENT-RELATED"/>
    <property type="match status" value="1"/>
</dbReference>
<dbReference type="GO" id="GO:0003677">
    <property type="term" value="F:DNA binding"/>
    <property type="evidence" value="ECO:0007669"/>
    <property type="project" value="InterPro"/>
</dbReference>
<evidence type="ECO:0008006" key="5">
    <source>
        <dbReference type="Google" id="ProtNLM"/>
    </source>
</evidence>
<evidence type="ECO:0000259" key="1">
    <source>
        <dbReference type="Pfam" id="PF01498"/>
    </source>
</evidence>
<dbReference type="SUPFAM" id="SSF46689">
    <property type="entry name" value="Homeodomain-like"/>
    <property type="match status" value="1"/>
</dbReference>
<comment type="caution">
    <text evidence="3">The sequence shown here is derived from an EMBL/GenBank/DDBJ whole genome shotgun (WGS) entry which is preliminary data.</text>
</comment>
<feature type="domain" description="Tc1-like transposase DDE" evidence="2">
    <location>
        <begin position="190"/>
        <end position="272"/>
    </location>
</feature>
<keyword evidence="4" id="KW-1185">Reference proteome</keyword>
<dbReference type="OrthoDB" id="3945289at2759"/>
<dbReference type="PANTHER" id="PTHR23022:SF119">
    <property type="entry name" value="TC1-LIKE TRANSPOSASE DDE DOMAIN-CONTAINING PROTEIN"/>
    <property type="match status" value="1"/>
</dbReference>
<dbReference type="GO" id="GO:0015074">
    <property type="term" value="P:DNA integration"/>
    <property type="evidence" value="ECO:0007669"/>
    <property type="project" value="InterPro"/>
</dbReference>
<dbReference type="EMBL" id="NAJN01000668">
    <property type="protein sequence ID" value="TKA70157.1"/>
    <property type="molecule type" value="Genomic_DNA"/>
</dbReference>
<dbReference type="Pfam" id="PF13358">
    <property type="entry name" value="DDE_3"/>
    <property type="match status" value="1"/>
</dbReference>
<protein>
    <recommendedName>
        <fullName evidence="5">Tc1-like transposase DDE domain-containing protein</fullName>
    </recommendedName>
</protein>
<dbReference type="InterPro" id="IPR002492">
    <property type="entry name" value="Transposase_Tc1-like"/>
</dbReference>
<dbReference type="Proteomes" id="UP000308768">
    <property type="component" value="Unassembled WGS sequence"/>
</dbReference>
<dbReference type="InterPro" id="IPR009057">
    <property type="entry name" value="Homeodomain-like_sf"/>
</dbReference>
<dbReference type="SUPFAM" id="SSF53098">
    <property type="entry name" value="Ribonuclease H-like"/>
    <property type="match status" value="1"/>
</dbReference>
<dbReference type="Pfam" id="PF01498">
    <property type="entry name" value="HTH_Tnp_Tc3_2"/>
    <property type="match status" value="1"/>
</dbReference>
<reference evidence="3 4" key="1">
    <citation type="submission" date="2017-03" db="EMBL/GenBank/DDBJ databases">
        <title>Genomes of endolithic fungi from Antarctica.</title>
        <authorList>
            <person name="Coleine C."/>
            <person name="Masonjones S."/>
            <person name="Stajich J.E."/>
        </authorList>
    </citation>
    <scope>NUCLEOTIDE SEQUENCE [LARGE SCALE GENOMIC DNA]</scope>
    <source>
        <strain evidence="3 4">CCFEE 5187</strain>
    </source>
</reference>
<feature type="non-terminal residue" evidence="3">
    <location>
        <position position="553"/>
    </location>
</feature>
<evidence type="ECO:0000259" key="2">
    <source>
        <dbReference type="Pfam" id="PF13358"/>
    </source>
</evidence>
<proteinExistence type="predicted"/>